<proteinExistence type="predicted"/>
<dbReference type="EMBL" id="GIIL01005353">
    <property type="protein sequence ID" value="NOV49079.1"/>
    <property type="molecule type" value="Transcribed_RNA"/>
</dbReference>
<accession>A0A6M2DRS4</accession>
<evidence type="ECO:0000313" key="1">
    <source>
        <dbReference type="EMBL" id="NOV49079.1"/>
    </source>
</evidence>
<protein>
    <submittedName>
        <fullName evidence="1">Putative product</fullName>
    </submittedName>
</protein>
<organism evidence="1">
    <name type="scientific">Xenopsylla cheopis</name>
    <name type="common">Oriental rat flea</name>
    <name type="synonym">Pulex cheopis</name>
    <dbReference type="NCBI Taxonomy" id="163159"/>
    <lineage>
        <taxon>Eukaryota</taxon>
        <taxon>Metazoa</taxon>
        <taxon>Ecdysozoa</taxon>
        <taxon>Arthropoda</taxon>
        <taxon>Hexapoda</taxon>
        <taxon>Insecta</taxon>
        <taxon>Pterygota</taxon>
        <taxon>Neoptera</taxon>
        <taxon>Endopterygota</taxon>
        <taxon>Siphonaptera</taxon>
        <taxon>Pulicidae</taxon>
        <taxon>Xenopsyllinae</taxon>
        <taxon>Xenopsylla</taxon>
    </lineage>
</organism>
<reference evidence="1" key="1">
    <citation type="submission" date="2020-03" db="EMBL/GenBank/DDBJ databases">
        <title>Transcriptomic Profiling of the Digestive Tract of the Rat Flea, Xenopsylla cheopis, Following Blood Feeding and Infection with Yersinia pestis.</title>
        <authorList>
            <person name="Bland D.M."/>
            <person name="Martens C.A."/>
            <person name="Virtaneva K."/>
            <person name="Kanakabandi K."/>
            <person name="Long D."/>
            <person name="Rosenke R."/>
            <person name="Saturday G.A."/>
            <person name="Hoyt F.H."/>
            <person name="Bruno D.P."/>
            <person name="Ribeiro J.M.C."/>
            <person name="Hinnebusch J."/>
        </authorList>
    </citation>
    <scope>NUCLEOTIDE SEQUENCE</scope>
</reference>
<name>A0A6M2DRS4_XENCH</name>
<dbReference type="AlphaFoldDB" id="A0A6M2DRS4"/>
<sequence>MQAKRIKSVLLPPLNRNGPLPADLKLTIYKLLIRPILTYASASWITTPLTNRLKLQRVHNSAIRLITGKCINPSTNHYYPTQLLHEETELATLWQHIMKAAGAFHNRCRENTNETIENIWMADEQNIPGIQATRFQELLLREKKTITRDTHTRPHKHTHTHTHIYR</sequence>